<dbReference type="CDD" id="cd00054">
    <property type="entry name" value="EGF_CA"/>
    <property type="match status" value="2"/>
</dbReference>
<dbReference type="InterPro" id="IPR001791">
    <property type="entry name" value="Laminin_G"/>
</dbReference>
<evidence type="ECO:0000313" key="7">
    <source>
        <dbReference type="EMBL" id="MEQ2203485.1"/>
    </source>
</evidence>
<evidence type="ECO:0000256" key="2">
    <source>
        <dbReference type="ARBA" id="ARBA00022737"/>
    </source>
</evidence>
<feature type="domain" description="EGF-like" evidence="6">
    <location>
        <begin position="229"/>
        <end position="265"/>
    </location>
</feature>
<dbReference type="SUPFAM" id="SSF49899">
    <property type="entry name" value="Concanavalin A-like lectins/glucanases"/>
    <property type="match status" value="1"/>
</dbReference>
<feature type="disulfide bond" evidence="4">
    <location>
        <begin position="330"/>
        <end position="339"/>
    </location>
</feature>
<dbReference type="PROSITE" id="PS50025">
    <property type="entry name" value="LAM_G_DOMAIN"/>
    <property type="match status" value="1"/>
</dbReference>
<dbReference type="InterPro" id="IPR000742">
    <property type="entry name" value="EGF"/>
</dbReference>
<feature type="disulfide bond" evidence="4">
    <location>
        <begin position="292"/>
        <end position="301"/>
    </location>
</feature>
<dbReference type="SMART" id="SM00282">
    <property type="entry name" value="LamG"/>
    <property type="match status" value="1"/>
</dbReference>
<evidence type="ECO:0000259" key="6">
    <source>
        <dbReference type="PROSITE" id="PS50026"/>
    </source>
</evidence>
<keyword evidence="1 4" id="KW-0245">EGF-like domain</keyword>
<dbReference type="SMART" id="SM00181">
    <property type="entry name" value="EGF"/>
    <property type="match status" value="4"/>
</dbReference>
<keyword evidence="3 4" id="KW-1015">Disulfide bond</keyword>
<dbReference type="InterPro" id="IPR000152">
    <property type="entry name" value="EGF-type_Asp/Asn_hydroxyl_site"/>
</dbReference>
<dbReference type="InterPro" id="IPR001881">
    <property type="entry name" value="EGF-like_Ca-bd_dom"/>
</dbReference>
<evidence type="ECO:0000256" key="3">
    <source>
        <dbReference type="ARBA" id="ARBA00023157"/>
    </source>
</evidence>
<keyword evidence="8" id="KW-1185">Reference proteome</keyword>
<keyword evidence="2" id="KW-0677">Repeat</keyword>
<dbReference type="Pfam" id="PF02210">
    <property type="entry name" value="Laminin_G_2"/>
    <property type="match status" value="1"/>
</dbReference>
<dbReference type="InterPro" id="IPR051022">
    <property type="entry name" value="Notch_Cell-Fate_Det"/>
</dbReference>
<evidence type="ECO:0000259" key="5">
    <source>
        <dbReference type="PROSITE" id="PS50025"/>
    </source>
</evidence>
<comment type="caution">
    <text evidence="7">The sequence shown here is derived from an EMBL/GenBank/DDBJ whole genome shotgun (WGS) entry which is preliminary data.</text>
</comment>
<gene>
    <name evidence="7" type="ORF">XENOCAPTIV_030826</name>
</gene>
<dbReference type="PROSITE" id="PS00010">
    <property type="entry name" value="ASX_HYDROXYL"/>
    <property type="match status" value="1"/>
</dbReference>
<dbReference type="Gene3D" id="2.60.120.200">
    <property type="match status" value="1"/>
</dbReference>
<dbReference type="InterPro" id="IPR013320">
    <property type="entry name" value="ConA-like_dom_sf"/>
</dbReference>
<dbReference type="Pfam" id="PF12661">
    <property type="entry name" value="hEGF"/>
    <property type="match status" value="1"/>
</dbReference>
<feature type="disulfide bond" evidence="4">
    <location>
        <begin position="255"/>
        <end position="264"/>
    </location>
</feature>
<dbReference type="Proteomes" id="UP001434883">
    <property type="component" value="Unassembled WGS sequence"/>
</dbReference>
<organism evidence="7 8">
    <name type="scientific">Xenoophorus captivus</name>
    <dbReference type="NCBI Taxonomy" id="1517983"/>
    <lineage>
        <taxon>Eukaryota</taxon>
        <taxon>Metazoa</taxon>
        <taxon>Chordata</taxon>
        <taxon>Craniata</taxon>
        <taxon>Vertebrata</taxon>
        <taxon>Euteleostomi</taxon>
        <taxon>Actinopterygii</taxon>
        <taxon>Neopterygii</taxon>
        <taxon>Teleostei</taxon>
        <taxon>Neoteleostei</taxon>
        <taxon>Acanthomorphata</taxon>
        <taxon>Ovalentaria</taxon>
        <taxon>Atherinomorphae</taxon>
        <taxon>Cyprinodontiformes</taxon>
        <taxon>Goodeidae</taxon>
        <taxon>Xenoophorus</taxon>
    </lineage>
</organism>
<dbReference type="SUPFAM" id="SSF57196">
    <property type="entry name" value="EGF/Laminin"/>
    <property type="match status" value="3"/>
</dbReference>
<sequence>MEPRGKQHSPKNGALWNSICYSNATFLNDNTVIAYRGNGHIFRNITNVSLTLRTRKRNAAILHAEKGSSFITLSVQDGVLFLELQSSSGGLSGLEDEDKEVIKEEDMSTVSLSSKKSIIDGEWHTVHLFMVAPWAQSSRWSLVLDDEIEEASISRSQGSNLNFLREGVDIYLGGLAPNTGWSLVGCLGTVELGGIALPYFRSSEVNLPRLQKEQFVQTSSEPALPGCSGAPVCEPSPCLNNGQCQDLFNTYNCTCAEGWAGRRCNVLIDTCASSPCVHGNCTINGFTYECTCEFGYTGVDCEEEVDVCENHMCANGATCLHGLEKYACLCAENYTGSLCSERVEETPWYIIARKMPKLPVSVCGDETRNYTCFNGGNCTDRELSCDCPPGFIGHR</sequence>
<feature type="disulfide bond" evidence="4">
    <location>
        <begin position="271"/>
        <end position="281"/>
    </location>
</feature>
<evidence type="ECO:0000256" key="1">
    <source>
        <dbReference type="ARBA" id="ARBA00022536"/>
    </source>
</evidence>
<proteinExistence type="predicted"/>
<dbReference type="Pfam" id="PF00008">
    <property type="entry name" value="EGF"/>
    <property type="match status" value="2"/>
</dbReference>
<accession>A0ABV0R5T2</accession>
<feature type="domain" description="Laminin G" evidence="5">
    <location>
        <begin position="22"/>
        <end position="227"/>
    </location>
</feature>
<dbReference type="PROSITE" id="PS00022">
    <property type="entry name" value="EGF_1"/>
    <property type="match status" value="3"/>
</dbReference>
<evidence type="ECO:0000256" key="4">
    <source>
        <dbReference type="PROSITE-ProRule" id="PRU00076"/>
    </source>
</evidence>
<evidence type="ECO:0000313" key="8">
    <source>
        <dbReference type="Proteomes" id="UP001434883"/>
    </source>
</evidence>
<comment type="caution">
    <text evidence="4">Lacks conserved residue(s) required for the propagation of feature annotation.</text>
</comment>
<dbReference type="PROSITE" id="PS01186">
    <property type="entry name" value="EGF_2"/>
    <property type="match status" value="2"/>
</dbReference>
<dbReference type="InterPro" id="IPR013032">
    <property type="entry name" value="EGF-like_CS"/>
</dbReference>
<dbReference type="PANTHER" id="PTHR24049">
    <property type="entry name" value="CRUMBS FAMILY MEMBER"/>
    <property type="match status" value="1"/>
</dbReference>
<feature type="domain" description="EGF-like" evidence="6">
    <location>
        <begin position="304"/>
        <end position="340"/>
    </location>
</feature>
<feature type="domain" description="EGF-like" evidence="6">
    <location>
        <begin position="267"/>
        <end position="302"/>
    </location>
</feature>
<dbReference type="Gene3D" id="2.10.25.10">
    <property type="entry name" value="Laminin"/>
    <property type="match status" value="3"/>
</dbReference>
<dbReference type="CDD" id="cd00110">
    <property type="entry name" value="LamG"/>
    <property type="match status" value="1"/>
</dbReference>
<name>A0ABV0R5T2_9TELE</name>
<protein>
    <submittedName>
        <fullName evidence="7">Uncharacterized protein</fullName>
    </submittedName>
</protein>
<dbReference type="PROSITE" id="PS50026">
    <property type="entry name" value="EGF_3"/>
    <property type="match status" value="4"/>
</dbReference>
<feature type="domain" description="EGF-like" evidence="6">
    <location>
        <begin position="359"/>
        <end position="395"/>
    </location>
</feature>
<reference evidence="7 8" key="1">
    <citation type="submission" date="2021-06" db="EMBL/GenBank/DDBJ databases">
        <authorList>
            <person name="Palmer J.M."/>
        </authorList>
    </citation>
    <scope>NUCLEOTIDE SEQUENCE [LARGE SCALE GENOMIC DNA]</scope>
    <source>
        <strain evidence="7 8">XC_2019</strain>
        <tissue evidence="7">Muscle</tissue>
    </source>
</reference>
<dbReference type="EMBL" id="JAHRIN010034586">
    <property type="protein sequence ID" value="MEQ2203485.1"/>
    <property type="molecule type" value="Genomic_DNA"/>
</dbReference>
<dbReference type="SMART" id="SM00179">
    <property type="entry name" value="EGF_CA"/>
    <property type="match status" value="2"/>
</dbReference>